<organism evidence="2 3">
    <name type="scientific">Aphis glycines</name>
    <name type="common">Soybean aphid</name>
    <dbReference type="NCBI Taxonomy" id="307491"/>
    <lineage>
        <taxon>Eukaryota</taxon>
        <taxon>Metazoa</taxon>
        <taxon>Ecdysozoa</taxon>
        <taxon>Arthropoda</taxon>
        <taxon>Hexapoda</taxon>
        <taxon>Insecta</taxon>
        <taxon>Pterygota</taxon>
        <taxon>Neoptera</taxon>
        <taxon>Paraneoptera</taxon>
        <taxon>Hemiptera</taxon>
        <taxon>Sternorrhyncha</taxon>
        <taxon>Aphidomorpha</taxon>
        <taxon>Aphidoidea</taxon>
        <taxon>Aphididae</taxon>
        <taxon>Aphidini</taxon>
        <taxon>Aphis</taxon>
        <taxon>Aphis</taxon>
    </lineage>
</organism>
<keyword evidence="1" id="KW-0812">Transmembrane</keyword>
<name>A0A6G0TXB5_APHGL</name>
<sequence length="308" mass="35572">MTPNKSGTETSRKLSDITVGKSIKNIKSKCIHTCMRLIDTINSPISNKLRENIAAIDKCNRLKKHFFALKHRPNFSKFQNRDMGCKHAYSTEITFLKIKEQQAAFTFIISFIISSYVKKEICQFISPIIDREPLSLAIIIHNNLFLCNKDNNVIQSRIKSPYRINFAPNILIKALNKFGFRFIEDALANSDLHILKYSCYECALYIVQYILWCVCVYVFVCVMAVERLAVGFCWLRILEQQEGGLVRLNNFYGIFFIICNCIRWWSDLIRISHSVDSGNIEFVMKWNSECGLARYGKVGKNGVDKNDN</sequence>
<evidence type="ECO:0000256" key="1">
    <source>
        <dbReference type="SAM" id="Phobius"/>
    </source>
</evidence>
<dbReference type="EMBL" id="VYZN01000014">
    <property type="protein sequence ID" value="KAE9539936.1"/>
    <property type="molecule type" value="Genomic_DNA"/>
</dbReference>
<reference evidence="2 3" key="1">
    <citation type="submission" date="2019-08" db="EMBL/GenBank/DDBJ databases">
        <title>The genome of the soybean aphid Biotype 1, its phylome, world population structure and adaptation to the North American continent.</title>
        <authorList>
            <person name="Giordano R."/>
            <person name="Donthu R.K."/>
            <person name="Hernandez A.G."/>
            <person name="Wright C.L."/>
            <person name="Zimin A.V."/>
        </authorList>
    </citation>
    <scope>NUCLEOTIDE SEQUENCE [LARGE SCALE GENOMIC DNA]</scope>
    <source>
        <tissue evidence="2">Whole aphids</tissue>
    </source>
</reference>
<comment type="caution">
    <text evidence="2">The sequence shown here is derived from an EMBL/GenBank/DDBJ whole genome shotgun (WGS) entry which is preliminary data.</text>
</comment>
<keyword evidence="3" id="KW-1185">Reference proteome</keyword>
<protein>
    <submittedName>
        <fullName evidence="2">Uncharacterized protein</fullName>
    </submittedName>
</protein>
<dbReference type="Proteomes" id="UP000475862">
    <property type="component" value="Unassembled WGS sequence"/>
</dbReference>
<gene>
    <name evidence="2" type="ORF">AGLY_005188</name>
</gene>
<accession>A0A6G0TXB5</accession>
<proteinExistence type="predicted"/>
<feature type="transmembrane region" description="Helical" evidence="1">
    <location>
        <begin position="209"/>
        <end position="235"/>
    </location>
</feature>
<keyword evidence="1" id="KW-0472">Membrane</keyword>
<dbReference type="AlphaFoldDB" id="A0A6G0TXB5"/>
<evidence type="ECO:0000313" key="3">
    <source>
        <dbReference type="Proteomes" id="UP000475862"/>
    </source>
</evidence>
<evidence type="ECO:0000313" key="2">
    <source>
        <dbReference type="EMBL" id="KAE9539936.1"/>
    </source>
</evidence>
<keyword evidence="1" id="KW-1133">Transmembrane helix</keyword>